<evidence type="ECO:0000313" key="1">
    <source>
        <dbReference type="EMBL" id="HJC63053.1"/>
    </source>
</evidence>
<dbReference type="Proteomes" id="UP000823886">
    <property type="component" value="Unassembled WGS sequence"/>
</dbReference>
<dbReference type="AlphaFoldDB" id="A0A9D2PMK8"/>
<proteinExistence type="predicted"/>
<gene>
    <name evidence="1" type="ORF">H9753_05475</name>
</gene>
<name>A0A9D2PMK8_9FIRM</name>
<reference evidence="1" key="2">
    <citation type="submission" date="2021-04" db="EMBL/GenBank/DDBJ databases">
        <authorList>
            <person name="Gilroy R."/>
        </authorList>
    </citation>
    <scope>NUCLEOTIDE SEQUENCE</scope>
    <source>
        <strain evidence="1">ChiBcec2-3848</strain>
    </source>
</reference>
<organism evidence="1 2">
    <name type="scientific">Candidatus Blautia merdavium</name>
    <dbReference type="NCBI Taxonomy" id="2838494"/>
    <lineage>
        <taxon>Bacteria</taxon>
        <taxon>Bacillati</taxon>
        <taxon>Bacillota</taxon>
        <taxon>Clostridia</taxon>
        <taxon>Lachnospirales</taxon>
        <taxon>Lachnospiraceae</taxon>
        <taxon>Blautia</taxon>
    </lineage>
</organism>
<comment type="caution">
    <text evidence="1">The sequence shown here is derived from an EMBL/GenBank/DDBJ whole genome shotgun (WGS) entry which is preliminary data.</text>
</comment>
<protein>
    <submittedName>
        <fullName evidence="1">Uncharacterized protein</fullName>
    </submittedName>
</protein>
<accession>A0A9D2PMK8</accession>
<reference evidence="1" key="1">
    <citation type="journal article" date="2021" name="PeerJ">
        <title>Extensive microbial diversity within the chicken gut microbiome revealed by metagenomics and culture.</title>
        <authorList>
            <person name="Gilroy R."/>
            <person name="Ravi A."/>
            <person name="Getino M."/>
            <person name="Pursley I."/>
            <person name="Horton D.L."/>
            <person name="Alikhan N.F."/>
            <person name="Baker D."/>
            <person name="Gharbi K."/>
            <person name="Hall N."/>
            <person name="Watson M."/>
            <person name="Adriaenssens E.M."/>
            <person name="Foster-Nyarko E."/>
            <person name="Jarju S."/>
            <person name="Secka A."/>
            <person name="Antonio M."/>
            <person name="Oren A."/>
            <person name="Chaudhuri R.R."/>
            <person name="La Ragione R."/>
            <person name="Hildebrand F."/>
            <person name="Pallen M.J."/>
        </authorList>
    </citation>
    <scope>NUCLEOTIDE SEQUENCE</scope>
    <source>
        <strain evidence="1">ChiBcec2-3848</strain>
    </source>
</reference>
<evidence type="ECO:0000313" key="2">
    <source>
        <dbReference type="Proteomes" id="UP000823886"/>
    </source>
</evidence>
<dbReference type="EMBL" id="DWVZ01000071">
    <property type="protein sequence ID" value="HJC63053.1"/>
    <property type="molecule type" value="Genomic_DNA"/>
</dbReference>
<sequence>MPKRKEETFVVRIQECKNSTWQGSILWAEKQQRQYFRSALELLCLLEEAVEKDRKVKVSEGGSHEE</sequence>